<dbReference type="EMBL" id="MDBP01000070">
    <property type="protein sequence ID" value="PMP10693.1"/>
    <property type="molecule type" value="Genomic_DNA"/>
</dbReference>
<dbReference type="Proteomes" id="UP000308018">
    <property type="component" value="Unassembled WGS sequence"/>
</dbReference>
<evidence type="ECO:0000313" key="1">
    <source>
        <dbReference type="EMBL" id="PMP10693.1"/>
    </source>
</evidence>
<organism evidence="1 3">
    <name type="scientific">Vibrio tasmaniensis</name>
    <dbReference type="NCBI Taxonomy" id="212663"/>
    <lineage>
        <taxon>Bacteria</taxon>
        <taxon>Pseudomonadati</taxon>
        <taxon>Pseudomonadota</taxon>
        <taxon>Gammaproteobacteria</taxon>
        <taxon>Vibrionales</taxon>
        <taxon>Vibrionaceae</taxon>
        <taxon>Vibrio</taxon>
    </lineage>
</organism>
<reference evidence="3" key="1">
    <citation type="submission" date="2016-07" db="EMBL/GenBank/DDBJ databases">
        <title>Nontailed viruses are major unrecognized killers of bacteria in the ocean.</title>
        <authorList>
            <person name="Kauffman K."/>
            <person name="Hussain F."/>
            <person name="Yang J."/>
            <person name="Arevalo P."/>
            <person name="Brown J."/>
            <person name="Cutler M."/>
            <person name="Kelly L."/>
            <person name="Polz M.F."/>
        </authorList>
    </citation>
    <scope>NUCLEOTIDE SEQUENCE [LARGE SCALE GENOMIC DNA]</scope>
    <source>
        <strain evidence="3">10N.222.48.A2</strain>
    </source>
</reference>
<dbReference type="AlphaFoldDB" id="A0A2N7NDQ1"/>
<gene>
    <name evidence="1" type="ORF">BCS92_22515</name>
    <name evidence="2" type="ORF">FC057_25125</name>
</gene>
<comment type="caution">
    <text evidence="1">The sequence shown here is derived from an EMBL/GenBank/DDBJ whole genome shotgun (WGS) entry which is preliminary data.</text>
</comment>
<name>A0A2N7NDQ1_9VIBR</name>
<reference evidence="2 4" key="4">
    <citation type="submission" date="2019-04" db="EMBL/GenBank/DDBJ databases">
        <title>A reverse ecology approach based on a biological definition of microbial populations.</title>
        <authorList>
            <person name="Arevalo P."/>
            <person name="Vaninsberghe D."/>
            <person name="Elsherbini J."/>
            <person name="Gore J."/>
            <person name="Polz M."/>
        </authorList>
    </citation>
    <scope>NUCLEOTIDE SEQUENCE [LARGE SCALE GENOMIC DNA]</scope>
    <source>
        <strain evidence="2 4">10N.222.45.A8</strain>
    </source>
</reference>
<accession>A0A2N7NDQ1</accession>
<evidence type="ECO:0000313" key="3">
    <source>
        <dbReference type="Proteomes" id="UP000235579"/>
    </source>
</evidence>
<reference evidence="1" key="2">
    <citation type="submission" date="2016-07" db="EMBL/GenBank/DDBJ databases">
        <authorList>
            <person name="Wan K."/>
            <person name="Booth B."/>
            <person name="Spirohn K."/>
            <person name="Hao T."/>
            <person name="Hu Y."/>
            <person name="Calderwood M."/>
            <person name="Hill D."/>
            <person name="Mohr S."/>
            <person name="Vidal M."/>
            <person name="Celniker S."/>
            <person name="Perrimon N."/>
        </authorList>
    </citation>
    <scope>NUCLEOTIDE SEQUENCE</scope>
    <source>
        <strain evidence="1">10N.222.48.A2</strain>
    </source>
</reference>
<protein>
    <submittedName>
        <fullName evidence="1">Uncharacterized protein</fullName>
    </submittedName>
</protein>
<evidence type="ECO:0000313" key="4">
    <source>
        <dbReference type="Proteomes" id="UP000308018"/>
    </source>
</evidence>
<dbReference type="EMBL" id="SYVV01000119">
    <property type="protein sequence ID" value="TKG25198.1"/>
    <property type="molecule type" value="Genomic_DNA"/>
</dbReference>
<reference evidence="1" key="3">
    <citation type="journal article" date="2018" name="Nature">
        <title>A major lineage of non-tailed dsDNA viruses as unrecognized killers of marine bacteria.</title>
        <authorList>
            <person name="Kauffman K.M."/>
            <person name="Hussain F.A."/>
            <person name="Yang J."/>
            <person name="Arevalo P."/>
            <person name="Brown J.M."/>
            <person name="Chang W.K."/>
            <person name="VanInsberghe D."/>
            <person name="Elsherbini J."/>
            <person name="Sharma R.S."/>
            <person name="Cutler M.B."/>
            <person name="Kelly L."/>
            <person name="Polz M.F."/>
        </authorList>
    </citation>
    <scope>NUCLEOTIDE SEQUENCE</scope>
    <source>
        <strain evidence="1">10N.222.48.A2</strain>
    </source>
</reference>
<proteinExistence type="predicted"/>
<dbReference type="RefSeq" id="WP_016800071.1">
    <property type="nucleotide sequence ID" value="NZ_MDBG01000226.1"/>
</dbReference>
<dbReference type="Proteomes" id="UP000235579">
    <property type="component" value="Unassembled WGS sequence"/>
</dbReference>
<sequence length="59" mass="6979">MDKRTVPAHQRMEIPLKPNHALPYPSKTVPEKLKQQTKVRRRIEDILEAQEFDALWKDG</sequence>
<evidence type="ECO:0000313" key="2">
    <source>
        <dbReference type="EMBL" id="TKG25198.1"/>
    </source>
</evidence>